<protein>
    <submittedName>
        <fullName evidence="2">Uncharacterized protein</fullName>
    </submittedName>
</protein>
<sequence>MPSDNTSYVSRLRGSRAIIVTMTAHNSGVRMNEYGDCHSPSADAWYARNIDGKVAFMRLTCAAIGHYSQELNGLECDRPRKRTKRQLYQPHQSDQDADQDEDAPSDGATDPHSTTTSSSNRRRNKLCRIVVWNIDRLRCKAHKVGGNRVCIQWGAFSGDPAALRRLPQPYPST</sequence>
<reference evidence="2 3" key="1">
    <citation type="submission" date="2016-07" db="EMBL/GenBank/DDBJ databases">
        <title>Pervasive Adenine N6-methylation of Active Genes in Fungi.</title>
        <authorList>
            <consortium name="DOE Joint Genome Institute"/>
            <person name="Mondo S.J."/>
            <person name="Dannebaum R.O."/>
            <person name="Kuo R.C."/>
            <person name="Labutti K."/>
            <person name="Haridas S."/>
            <person name="Kuo A."/>
            <person name="Salamov A."/>
            <person name="Ahrendt S.R."/>
            <person name="Lipzen A."/>
            <person name="Sullivan W."/>
            <person name="Andreopoulos W.B."/>
            <person name="Clum A."/>
            <person name="Lindquist E."/>
            <person name="Daum C."/>
            <person name="Ramamoorthy G.K."/>
            <person name="Gryganskyi A."/>
            <person name="Culley D."/>
            <person name="Magnuson J.K."/>
            <person name="James T.Y."/>
            <person name="O'Malley M.A."/>
            <person name="Stajich J.E."/>
            <person name="Spatafora J.W."/>
            <person name="Visel A."/>
            <person name="Grigoriev I.V."/>
        </authorList>
    </citation>
    <scope>NUCLEOTIDE SEQUENCE [LARGE SCALE GENOMIC DNA]</scope>
    <source>
        <strain evidence="2 3">CBS 129021</strain>
    </source>
</reference>
<dbReference type="Proteomes" id="UP000193689">
    <property type="component" value="Unassembled WGS sequence"/>
</dbReference>
<keyword evidence="3" id="KW-1185">Reference proteome</keyword>
<evidence type="ECO:0000256" key="1">
    <source>
        <dbReference type="SAM" id="MobiDB-lite"/>
    </source>
</evidence>
<dbReference type="RefSeq" id="XP_040716233.1">
    <property type="nucleotide sequence ID" value="XM_040860131.1"/>
</dbReference>
<gene>
    <name evidence="2" type="ORF">BCR38DRAFT_431817</name>
</gene>
<accession>A0A1Y2E0L4</accession>
<feature type="compositionally biased region" description="Acidic residues" evidence="1">
    <location>
        <begin position="95"/>
        <end position="104"/>
    </location>
</feature>
<dbReference type="EMBL" id="MCFJ01000006">
    <property type="protein sequence ID" value="ORY65081.1"/>
    <property type="molecule type" value="Genomic_DNA"/>
</dbReference>
<organism evidence="2 3">
    <name type="scientific">Pseudomassariella vexata</name>
    <dbReference type="NCBI Taxonomy" id="1141098"/>
    <lineage>
        <taxon>Eukaryota</taxon>
        <taxon>Fungi</taxon>
        <taxon>Dikarya</taxon>
        <taxon>Ascomycota</taxon>
        <taxon>Pezizomycotina</taxon>
        <taxon>Sordariomycetes</taxon>
        <taxon>Xylariomycetidae</taxon>
        <taxon>Amphisphaeriales</taxon>
        <taxon>Pseudomassariaceae</taxon>
        <taxon>Pseudomassariella</taxon>
    </lineage>
</organism>
<evidence type="ECO:0000313" key="3">
    <source>
        <dbReference type="Proteomes" id="UP000193689"/>
    </source>
</evidence>
<feature type="region of interest" description="Disordered" evidence="1">
    <location>
        <begin position="81"/>
        <end position="121"/>
    </location>
</feature>
<proteinExistence type="predicted"/>
<dbReference type="GeneID" id="63776343"/>
<name>A0A1Y2E0L4_9PEZI</name>
<dbReference type="AlphaFoldDB" id="A0A1Y2E0L4"/>
<dbReference type="InParanoid" id="A0A1Y2E0L4"/>
<evidence type="ECO:0000313" key="2">
    <source>
        <dbReference type="EMBL" id="ORY65081.1"/>
    </source>
</evidence>
<comment type="caution">
    <text evidence="2">The sequence shown here is derived from an EMBL/GenBank/DDBJ whole genome shotgun (WGS) entry which is preliminary data.</text>
</comment>